<evidence type="ECO:0000313" key="2">
    <source>
        <dbReference type="Proteomes" id="UP001565927"/>
    </source>
</evidence>
<dbReference type="Proteomes" id="UP001565927">
    <property type="component" value="Unassembled WGS sequence"/>
</dbReference>
<dbReference type="RefSeq" id="WP_370442650.1">
    <property type="nucleotide sequence ID" value="NZ_JBGFTU010000022.1"/>
</dbReference>
<proteinExistence type="predicted"/>
<evidence type="ECO:0000313" key="1">
    <source>
        <dbReference type="EMBL" id="MEZ0166430.1"/>
    </source>
</evidence>
<reference evidence="1 2" key="1">
    <citation type="submission" date="2024-07" db="EMBL/GenBank/DDBJ databases">
        <authorList>
            <person name="Thanompreechachai J."/>
            <person name="Duangmal K."/>
        </authorList>
    </citation>
    <scope>NUCLEOTIDE SEQUENCE [LARGE SCALE GENOMIC DNA]</scope>
    <source>
        <strain evidence="1 2">LSe6-4</strain>
    </source>
</reference>
<name>A0ABV4H7N4_9ACTN</name>
<organism evidence="1 2">
    <name type="scientific">Kineococcus halophytocola</name>
    <dbReference type="NCBI Taxonomy" id="3234027"/>
    <lineage>
        <taxon>Bacteria</taxon>
        <taxon>Bacillati</taxon>
        <taxon>Actinomycetota</taxon>
        <taxon>Actinomycetes</taxon>
        <taxon>Kineosporiales</taxon>
        <taxon>Kineosporiaceae</taxon>
        <taxon>Kineococcus</taxon>
    </lineage>
</organism>
<keyword evidence="2" id="KW-1185">Reference proteome</keyword>
<protein>
    <submittedName>
        <fullName evidence="1">Uncharacterized protein</fullName>
    </submittedName>
</protein>
<accession>A0ABV4H7N4</accession>
<gene>
    <name evidence="1" type="ORF">AB2L27_16835</name>
</gene>
<sequence length="126" mass="13824">MVEEDAWIQAIGCVYLTPHPRGYANRLEAAFDKAALNERLKESWKATDGRPVEVFVWFHQNDIEAKSIPNPGDVSIRATKGGVRVRMTSSAAHIGGEVSAADAVKTDFLLVMEALERRFGASLTPP</sequence>
<comment type="caution">
    <text evidence="1">The sequence shown here is derived from an EMBL/GenBank/DDBJ whole genome shotgun (WGS) entry which is preliminary data.</text>
</comment>
<dbReference type="EMBL" id="JBGFTU010000022">
    <property type="protein sequence ID" value="MEZ0166430.1"/>
    <property type="molecule type" value="Genomic_DNA"/>
</dbReference>